<name>A0A2N9IT61_FAGSY</name>
<dbReference type="AlphaFoldDB" id="A0A2N9IT61"/>
<evidence type="ECO:0000256" key="1">
    <source>
        <dbReference type="SAM" id="MobiDB-lite"/>
    </source>
</evidence>
<sequence length="75" mass="8074">MEIGGVGVYRGRSRSVQGGEAGGGSGRRDGREQREQWLGTAGRQRAERAVARDGGTAESREWLGTAGRQRAESRE</sequence>
<evidence type="ECO:0000313" key="2">
    <source>
        <dbReference type="EMBL" id="SPD27201.1"/>
    </source>
</evidence>
<reference evidence="2" key="1">
    <citation type="submission" date="2018-02" db="EMBL/GenBank/DDBJ databases">
        <authorList>
            <person name="Cohen D.B."/>
            <person name="Kent A.D."/>
        </authorList>
    </citation>
    <scope>NUCLEOTIDE SEQUENCE</scope>
</reference>
<proteinExistence type="predicted"/>
<gene>
    <name evidence="2" type="ORF">FSB_LOCUS55083</name>
</gene>
<organism evidence="2">
    <name type="scientific">Fagus sylvatica</name>
    <name type="common">Beechnut</name>
    <dbReference type="NCBI Taxonomy" id="28930"/>
    <lineage>
        <taxon>Eukaryota</taxon>
        <taxon>Viridiplantae</taxon>
        <taxon>Streptophyta</taxon>
        <taxon>Embryophyta</taxon>
        <taxon>Tracheophyta</taxon>
        <taxon>Spermatophyta</taxon>
        <taxon>Magnoliopsida</taxon>
        <taxon>eudicotyledons</taxon>
        <taxon>Gunneridae</taxon>
        <taxon>Pentapetalae</taxon>
        <taxon>rosids</taxon>
        <taxon>fabids</taxon>
        <taxon>Fagales</taxon>
        <taxon>Fagaceae</taxon>
        <taxon>Fagus</taxon>
    </lineage>
</organism>
<dbReference type="EMBL" id="OIVN01006182">
    <property type="protein sequence ID" value="SPD27201.1"/>
    <property type="molecule type" value="Genomic_DNA"/>
</dbReference>
<feature type="compositionally biased region" description="Basic and acidic residues" evidence="1">
    <location>
        <begin position="26"/>
        <end position="35"/>
    </location>
</feature>
<accession>A0A2N9IT61</accession>
<protein>
    <submittedName>
        <fullName evidence="2">Uncharacterized protein</fullName>
    </submittedName>
</protein>
<feature type="region of interest" description="Disordered" evidence="1">
    <location>
        <begin position="1"/>
        <end position="75"/>
    </location>
</feature>